<dbReference type="PROSITE" id="PS51175">
    <property type="entry name" value="CBM6"/>
    <property type="match status" value="3"/>
</dbReference>
<dbReference type="EMBL" id="JTDW01000001">
    <property type="protein sequence ID" value="KJD37264.1"/>
    <property type="molecule type" value="Genomic_DNA"/>
</dbReference>
<name>A0A0D7WDW5_9FLAO</name>
<dbReference type="CDD" id="cd04084">
    <property type="entry name" value="CBM6_xylanase-like"/>
    <property type="match status" value="3"/>
</dbReference>
<dbReference type="InterPro" id="IPR011050">
    <property type="entry name" value="Pectin_lyase_fold/virulence"/>
</dbReference>
<accession>A0A0D7WDW5</accession>
<dbReference type="Proteomes" id="UP000032578">
    <property type="component" value="Unassembled WGS sequence"/>
</dbReference>
<dbReference type="OrthoDB" id="9775889at2"/>
<keyword evidence="1 2" id="KW-0732">Signal</keyword>
<dbReference type="STRING" id="1435349.PW52_02250"/>
<dbReference type="InterPro" id="IPR051941">
    <property type="entry name" value="BG_Antigen-Binding_Lectin"/>
</dbReference>
<evidence type="ECO:0000313" key="6">
    <source>
        <dbReference type="Proteomes" id="UP000032578"/>
    </source>
</evidence>
<dbReference type="PATRIC" id="fig|1435349.4.peg.467"/>
<evidence type="ECO:0000259" key="4">
    <source>
        <dbReference type="PROSITE" id="PS51175"/>
    </source>
</evidence>
<dbReference type="InterPro" id="IPR026444">
    <property type="entry name" value="Secre_tail"/>
</dbReference>
<organism evidence="5 6">
    <name type="scientific">Neotamlana sedimentorum</name>
    <dbReference type="NCBI Taxonomy" id="1435349"/>
    <lineage>
        <taxon>Bacteria</taxon>
        <taxon>Pseudomonadati</taxon>
        <taxon>Bacteroidota</taxon>
        <taxon>Flavobacteriia</taxon>
        <taxon>Flavobacteriales</taxon>
        <taxon>Flavobacteriaceae</taxon>
        <taxon>Neotamlana</taxon>
    </lineage>
</organism>
<dbReference type="PANTHER" id="PTHR45713">
    <property type="entry name" value="FTP DOMAIN-CONTAINING PROTEIN"/>
    <property type="match status" value="1"/>
</dbReference>
<comment type="caution">
    <text evidence="5">The sequence shown here is derived from an EMBL/GenBank/DDBJ whole genome shotgun (WGS) entry which is preliminary data.</text>
</comment>
<dbReference type="NCBIfam" id="TIGR04183">
    <property type="entry name" value="Por_Secre_tail"/>
    <property type="match status" value="1"/>
</dbReference>
<evidence type="ECO:0000256" key="2">
    <source>
        <dbReference type="SAM" id="SignalP"/>
    </source>
</evidence>
<feature type="domain" description="CBM6" evidence="4">
    <location>
        <begin position="618"/>
        <end position="743"/>
    </location>
</feature>
<dbReference type="SUPFAM" id="SSF49785">
    <property type="entry name" value="Galactose-binding domain-like"/>
    <property type="match status" value="4"/>
</dbReference>
<dbReference type="InterPro" id="IPR006584">
    <property type="entry name" value="Cellulose-bd_IV"/>
</dbReference>
<dbReference type="Pfam" id="PF22633">
    <property type="entry name" value="F5_F8_type_C_2"/>
    <property type="match status" value="1"/>
</dbReference>
<feature type="domain" description="F5/8 type C" evidence="3">
    <location>
        <begin position="880"/>
        <end position="1024"/>
    </location>
</feature>
<evidence type="ECO:0000256" key="1">
    <source>
        <dbReference type="ARBA" id="ARBA00022729"/>
    </source>
</evidence>
<dbReference type="SUPFAM" id="SSF51126">
    <property type="entry name" value="Pectin lyase-like"/>
    <property type="match status" value="1"/>
</dbReference>
<dbReference type="PANTHER" id="PTHR45713:SF6">
    <property type="entry name" value="F5_8 TYPE C DOMAIN-CONTAINING PROTEIN"/>
    <property type="match status" value="1"/>
</dbReference>
<proteinExistence type="predicted"/>
<dbReference type="InterPro" id="IPR005084">
    <property type="entry name" value="CBM6"/>
</dbReference>
<evidence type="ECO:0000259" key="3">
    <source>
        <dbReference type="PROSITE" id="PS50022"/>
    </source>
</evidence>
<evidence type="ECO:0008006" key="7">
    <source>
        <dbReference type="Google" id="ProtNLM"/>
    </source>
</evidence>
<dbReference type="Pfam" id="PF03422">
    <property type="entry name" value="CBM_6"/>
    <property type="match status" value="3"/>
</dbReference>
<dbReference type="Gene3D" id="2.60.120.260">
    <property type="entry name" value="Galactose-binding domain-like"/>
    <property type="match status" value="4"/>
</dbReference>
<dbReference type="PROSITE" id="PS50022">
    <property type="entry name" value="FA58C_3"/>
    <property type="match status" value="1"/>
</dbReference>
<feature type="domain" description="CBM6" evidence="4">
    <location>
        <begin position="479"/>
        <end position="606"/>
    </location>
</feature>
<dbReference type="Pfam" id="PF18962">
    <property type="entry name" value="Por_Secre_tail"/>
    <property type="match status" value="1"/>
</dbReference>
<sequence length="1108" mass="120947">MKNITQLILCLILLIAAKSGAQTTITSLAELKDRLDDDNGNFVMTPGTYYFNTSNCGEGKLFDDPRLLLFTGNNSTFDFTDVKFEIDTEIFTLYGNVDIIEFWPVGSNNTYKNLTLEDIGMTVPTKGAGTVHLDGADNLIEGFKTTTRGSFPYGYGDTFGKGGGSVIAHNKHAGILVRGDRNHLKNCTVIMRAYGHGIFVQGSHDAIIEGCYVEGELRTVGEMLQEIGTDSPADNVDFETVWGFNLKDHTSDYTFSLQEAGIRAYSNGVVYDSEGNPTDETARQTLNTTVIDCTIVKMRVGVNTGAEGGDNKRIENCTALACEGGFWLGNDGDVINCFADASVGPILSEDIHRSNATYEVTILDNYIPKIGNTPYFFAGGTNHNITIHDGTTYYNPDIQIVLGGHRYANRFLTGSVEPPPSRSAENITFTNNTKYPVILEAATNCDIYSCGPVTDNGSGNTITTLTTCDYIRSCDNRADNLQAECYDNMLGIGTQDIAGDTNEREVYGINSGDWISFNAIDLTNMASVTVKASGTKDNVSLQVRQGSATGTLLATIPISSTGNYLTYQEYSANLSQTISGTTDLYFVANSPSDTGWLFNIDVIKFVEDPCTTSYNPFFRLSAEDYCDGSGVTIENLSIFNDVVSDIENTDYIKFSNVDFGYDDVYNAIEILASATSNGKVEVRSGAVDGTLLATISVESTGDWNTYDVFKSYTSSELTGIHDIYFVFTEGTGTWLKFDNFYFQNDECFGVSYDAYTQIDALSYCGMLGVIPINDEYLGGIHDGDWIRYSNVDFTSTSPAEITLNLAGLSTTTGYVNVMLSHPYDGTMIATATVPQTGGWEVWQEVTVPLNQEVTGIHDVYIYFGNNEFNIDWFEFHAETQESINLALASNGGIASQSSTAYEGEASRANDGITDGNYGGNSVTHTEHGADGVLKWWQVDLGSDKTINEIKVYGRTGSNYIDDLNNFTVEIIKANGDVTFSQFYATYPSSRPLTIDVGTKVGKIVKISKTSNRAISLAEVEVYGSSTLSVNKTSFNDLQLYPNPASNLLNIKNAENSTLEIYNVQGVLEKTVNVSAGQNIISLQSLSSGIHFLKFSNNQRSIVKKLIKR</sequence>
<dbReference type="GO" id="GO:0030246">
    <property type="term" value="F:carbohydrate binding"/>
    <property type="evidence" value="ECO:0007669"/>
    <property type="project" value="InterPro"/>
</dbReference>
<feature type="chain" id="PRO_5002325639" description="Carbohydrate-binding protein" evidence="2">
    <location>
        <begin position="22"/>
        <end position="1108"/>
    </location>
</feature>
<dbReference type="InterPro" id="IPR008979">
    <property type="entry name" value="Galactose-bd-like_sf"/>
</dbReference>
<keyword evidence="6" id="KW-1185">Reference proteome</keyword>
<dbReference type="InterPro" id="IPR000421">
    <property type="entry name" value="FA58C"/>
</dbReference>
<evidence type="ECO:0000313" key="5">
    <source>
        <dbReference type="EMBL" id="KJD37264.1"/>
    </source>
</evidence>
<feature type="domain" description="CBM6" evidence="4">
    <location>
        <begin position="756"/>
        <end position="876"/>
    </location>
</feature>
<dbReference type="AlphaFoldDB" id="A0A0D7WDW5"/>
<protein>
    <recommendedName>
        <fullName evidence="7">Carbohydrate-binding protein</fullName>
    </recommendedName>
</protein>
<dbReference type="SMART" id="SM00606">
    <property type="entry name" value="CBD_IV"/>
    <property type="match status" value="3"/>
</dbReference>
<dbReference type="RefSeq" id="WP_044631253.1">
    <property type="nucleotide sequence ID" value="NZ_JTDW01000001.1"/>
</dbReference>
<reference evidence="5 6" key="1">
    <citation type="submission" date="2014-11" db="EMBL/GenBank/DDBJ databases">
        <title>Tamlana sedimentorum sp. nov., isolated from shallow sand sediments of the Sea of Japan.</title>
        <authorList>
            <person name="Romanenko L.A."/>
        </authorList>
    </citation>
    <scope>NUCLEOTIDE SEQUENCE [LARGE SCALE GENOMIC DNA]</scope>
    <source>
        <strain evidence="5 6">JCM 19808</strain>
    </source>
</reference>
<feature type="signal peptide" evidence="2">
    <location>
        <begin position="1"/>
        <end position="21"/>
    </location>
</feature>
<gene>
    <name evidence="5" type="ORF">PW52_02250</name>
</gene>